<protein>
    <submittedName>
        <fullName evidence="2">PAS domain S-box-containing protein</fullName>
    </submittedName>
</protein>
<sequence>MIQFELIQAWESVERMFAVVTFDPQGHILDLNPLFLSTMGYSSKEELVGQHHRMFCSQAYAASQDYLVFWTKLAAGERVSGAFRRVLKDGNEIFLYAEYAPIRDESGQVIKVLKVAQNVSRIAEGMARQLGINPKLADRLMSMELQKNPTALGSGQNAGLN</sequence>
<name>A0A1T4W3M9_9GAMM</name>
<dbReference type="Gene3D" id="3.30.450.20">
    <property type="entry name" value="PAS domain"/>
    <property type="match status" value="1"/>
</dbReference>
<evidence type="ECO:0000259" key="1">
    <source>
        <dbReference type="PROSITE" id="PS50113"/>
    </source>
</evidence>
<dbReference type="STRING" id="92487.SAMN02745130_00921"/>
<dbReference type="Pfam" id="PF08447">
    <property type="entry name" value="PAS_3"/>
    <property type="match status" value="1"/>
</dbReference>
<dbReference type="InterPro" id="IPR050903">
    <property type="entry name" value="Bact_Chemotaxis_MeTrfase"/>
</dbReference>
<accession>A0A1T4W3M9</accession>
<dbReference type="PANTHER" id="PTHR24422">
    <property type="entry name" value="CHEMOTAXIS PROTEIN METHYLTRANSFERASE"/>
    <property type="match status" value="1"/>
</dbReference>
<evidence type="ECO:0000313" key="3">
    <source>
        <dbReference type="Proteomes" id="UP000190460"/>
    </source>
</evidence>
<proteinExistence type="predicted"/>
<dbReference type="InterPro" id="IPR013655">
    <property type="entry name" value="PAS_fold_3"/>
</dbReference>
<organism evidence="2 3">
    <name type="scientific">Thiothrix eikelboomii</name>
    <dbReference type="NCBI Taxonomy" id="92487"/>
    <lineage>
        <taxon>Bacteria</taxon>
        <taxon>Pseudomonadati</taxon>
        <taxon>Pseudomonadota</taxon>
        <taxon>Gammaproteobacteria</taxon>
        <taxon>Thiotrichales</taxon>
        <taxon>Thiotrichaceae</taxon>
        <taxon>Thiothrix</taxon>
    </lineage>
</organism>
<dbReference type="AlphaFoldDB" id="A0A1T4W3M9"/>
<dbReference type="CDD" id="cd00130">
    <property type="entry name" value="PAS"/>
    <property type="match status" value="1"/>
</dbReference>
<dbReference type="RefSeq" id="WP_078921410.1">
    <property type="nucleotide sequence ID" value="NZ_FUYB01000003.1"/>
</dbReference>
<keyword evidence="3" id="KW-1185">Reference proteome</keyword>
<dbReference type="InterPro" id="IPR000700">
    <property type="entry name" value="PAS-assoc_C"/>
</dbReference>
<dbReference type="PROSITE" id="PS50113">
    <property type="entry name" value="PAC"/>
    <property type="match status" value="1"/>
</dbReference>
<dbReference type="OrthoDB" id="6433966at2"/>
<evidence type="ECO:0000313" key="2">
    <source>
        <dbReference type="EMBL" id="SKA71836.1"/>
    </source>
</evidence>
<gene>
    <name evidence="2" type="ORF">SAMN02745130_00921</name>
</gene>
<dbReference type="SUPFAM" id="SSF55785">
    <property type="entry name" value="PYP-like sensor domain (PAS domain)"/>
    <property type="match status" value="1"/>
</dbReference>
<reference evidence="2 3" key="1">
    <citation type="submission" date="2017-02" db="EMBL/GenBank/DDBJ databases">
        <authorList>
            <person name="Peterson S.W."/>
        </authorList>
    </citation>
    <scope>NUCLEOTIDE SEQUENCE [LARGE SCALE GENOMIC DNA]</scope>
    <source>
        <strain evidence="2 3">ATCC 49788</strain>
    </source>
</reference>
<feature type="domain" description="PAC" evidence="1">
    <location>
        <begin position="77"/>
        <end position="131"/>
    </location>
</feature>
<dbReference type="NCBIfam" id="TIGR00229">
    <property type="entry name" value="sensory_box"/>
    <property type="match status" value="1"/>
</dbReference>
<dbReference type="InterPro" id="IPR035965">
    <property type="entry name" value="PAS-like_dom_sf"/>
</dbReference>
<dbReference type="PANTHER" id="PTHR24422:SF10">
    <property type="entry name" value="CHEMOTAXIS PROTEIN METHYLTRANSFERASE 2"/>
    <property type="match status" value="1"/>
</dbReference>
<dbReference type="EMBL" id="FUYB01000003">
    <property type="protein sequence ID" value="SKA71836.1"/>
    <property type="molecule type" value="Genomic_DNA"/>
</dbReference>
<dbReference type="Proteomes" id="UP000190460">
    <property type="component" value="Unassembled WGS sequence"/>
</dbReference>
<dbReference type="InterPro" id="IPR000014">
    <property type="entry name" value="PAS"/>
</dbReference>